<sequence length="333" mass="37332">MASSATISNKQGHQVLTEQHHQTSTELDDLKRTTKTDTNLFQVLEGETVDVSHTSEVEINRIVRKIDPRIIPLLWVTYGIQLIDKSGIGTYATFGLRKDLHLVGQQYAWLTTAFYLSYMVFQLPFTTLIQRFPMGRTLPILIMLWGVVAICIGFAQNFAQILAMRILLGMLESCVSSGFILTIASWYTTREHASRSLAFTTGNSGVLIVANFIMYGFGSITFSHPDQEVWRYMAYFFGGLTVCLGITGLFLLDTPSEVRWLTTTEKELAISRMLSNQTGHDETGKRWNWKQTREAVTDPVLYLHTFNAFLSAVPNGGLTAFGSIINVSLGFSE</sequence>
<dbReference type="EMBL" id="JAPDRN010000297">
    <property type="protein sequence ID" value="KAJ9608574.1"/>
    <property type="molecule type" value="Genomic_DNA"/>
</dbReference>
<accession>A0AA38X862</accession>
<name>A0AA38X862_9EURO</name>
<dbReference type="SUPFAM" id="SSF103473">
    <property type="entry name" value="MFS general substrate transporter"/>
    <property type="match status" value="1"/>
</dbReference>
<evidence type="ECO:0000256" key="3">
    <source>
        <dbReference type="ARBA" id="ARBA00022692"/>
    </source>
</evidence>
<evidence type="ECO:0000313" key="10">
    <source>
        <dbReference type="Proteomes" id="UP001172681"/>
    </source>
</evidence>
<evidence type="ECO:0000256" key="4">
    <source>
        <dbReference type="ARBA" id="ARBA00022989"/>
    </source>
</evidence>
<feature type="transmembrane region" description="Helical" evidence="7">
    <location>
        <begin position="70"/>
        <end position="94"/>
    </location>
</feature>
<keyword evidence="5 7" id="KW-0472">Membrane</keyword>
<organism evidence="9 10">
    <name type="scientific">Knufia peltigerae</name>
    <dbReference type="NCBI Taxonomy" id="1002370"/>
    <lineage>
        <taxon>Eukaryota</taxon>
        <taxon>Fungi</taxon>
        <taxon>Dikarya</taxon>
        <taxon>Ascomycota</taxon>
        <taxon>Pezizomycotina</taxon>
        <taxon>Eurotiomycetes</taxon>
        <taxon>Chaetothyriomycetidae</taxon>
        <taxon>Chaetothyriales</taxon>
        <taxon>Trichomeriaceae</taxon>
        <taxon>Knufia</taxon>
    </lineage>
</organism>
<feature type="compositionally biased region" description="Basic and acidic residues" evidence="6">
    <location>
        <begin position="18"/>
        <end position="29"/>
    </location>
</feature>
<evidence type="ECO:0000313" key="9">
    <source>
        <dbReference type="EMBL" id="KAJ9608574.1"/>
    </source>
</evidence>
<evidence type="ECO:0000259" key="8">
    <source>
        <dbReference type="PROSITE" id="PS50850"/>
    </source>
</evidence>
<evidence type="ECO:0000256" key="7">
    <source>
        <dbReference type="SAM" id="Phobius"/>
    </source>
</evidence>
<evidence type="ECO:0000256" key="2">
    <source>
        <dbReference type="ARBA" id="ARBA00022448"/>
    </source>
</evidence>
<dbReference type="Proteomes" id="UP001172681">
    <property type="component" value="Unassembled WGS sequence"/>
</dbReference>
<protein>
    <recommendedName>
        <fullName evidence="8">Major facilitator superfamily (MFS) profile domain-containing protein</fullName>
    </recommendedName>
</protein>
<dbReference type="InterPro" id="IPR036259">
    <property type="entry name" value="MFS_trans_sf"/>
</dbReference>
<feature type="domain" description="Major facilitator superfamily (MFS) profile" evidence="8">
    <location>
        <begin position="70"/>
        <end position="333"/>
    </location>
</feature>
<feature type="transmembrane region" description="Helical" evidence="7">
    <location>
        <begin position="106"/>
        <end position="125"/>
    </location>
</feature>
<evidence type="ECO:0000256" key="6">
    <source>
        <dbReference type="SAM" id="MobiDB-lite"/>
    </source>
</evidence>
<dbReference type="PANTHER" id="PTHR43791:SF7">
    <property type="entry name" value="MAJOR FACILITATOR SUPERFAMILY (MFS) PROFILE DOMAIN-CONTAINING PROTEIN"/>
    <property type="match status" value="1"/>
</dbReference>
<feature type="region of interest" description="Disordered" evidence="6">
    <location>
        <begin position="1"/>
        <end position="29"/>
    </location>
</feature>
<comment type="subcellular location">
    <subcellularLocation>
        <location evidence="1">Membrane</location>
        <topology evidence="1">Multi-pass membrane protein</topology>
    </subcellularLocation>
</comment>
<feature type="transmembrane region" description="Helical" evidence="7">
    <location>
        <begin position="229"/>
        <end position="252"/>
    </location>
</feature>
<dbReference type="PROSITE" id="PS50850">
    <property type="entry name" value="MFS"/>
    <property type="match status" value="1"/>
</dbReference>
<feature type="transmembrane region" description="Helical" evidence="7">
    <location>
        <begin position="196"/>
        <end position="217"/>
    </location>
</feature>
<reference evidence="9" key="1">
    <citation type="submission" date="2022-10" db="EMBL/GenBank/DDBJ databases">
        <title>Culturing micro-colonial fungi from biological soil crusts in the Mojave desert and describing Neophaeococcomyces mojavensis, and introducing the new genera and species Taxawa tesnikishii.</title>
        <authorList>
            <person name="Kurbessoian T."/>
            <person name="Stajich J.E."/>
        </authorList>
    </citation>
    <scope>NUCLEOTIDE SEQUENCE</scope>
    <source>
        <strain evidence="9">TK_35</strain>
    </source>
</reference>
<gene>
    <name evidence="9" type="ORF">H2204_015679</name>
</gene>
<proteinExistence type="predicted"/>
<dbReference type="GO" id="GO:0016020">
    <property type="term" value="C:membrane"/>
    <property type="evidence" value="ECO:0007669"/>
    <property type="project" value="UniProtKB-SubCell"/>
</dbReference>
<dbReference type="Pfam" id="PF07690">
    <property type="entry name" value="MFS_1"/>
    <property type="match status" value="1"/>
</dbReference>
<evidence type="ECO:0000256" key="5">
    <source>
        <dbReference type="ARBA" id="ARBA00023136"/>
    </source>
</evidence>
<dbReference type="Gene3D" id="1.20.1250.20">
    <property type="entry name" value="MFS general substrate transporter like domains"/>
    <property type="match status" value="1"/>
</dbReference>
<comment type="caution">
    <text evidence="9">The sequence shown here is derived from an EMBL/GenBank/DDBJ whole genome shotgun (WGS) entry which is preliminary data.</text>
</comment>
<dbReference type="InterPro" id="IPR011701">
    <property type="entry name" value="MFS"/>
</dbReference>
<feature type="compositionally biased region" description="Polar residues" evidence="6">
    <location>
        <begin position="1"/>
        <end position="17"/>
    </location>
</feature>
<keyword evidence="3 7" id="KW-0812">Transmembrane</keyword>
<dbReference type="InterPro" id="IPR020846">
    <property type="entry name" value="MFS_dom"/>
</dbReference>
<keyword evidence="4 7" id="KW-1133">Transmembrane helix</keyword>
<feature type="transmembrane region" description="Helical" evidence="7">
    <location>
        <begin position="137"/>
        <end position="156"/>
    </location>
</feature>
<dbReference type="AlphaFoldDB" id="A0AA38X862"/>
<dbReference type="GO" id="GO:0022857">
    <property type="term" value="F:transmembrane transporter activity"/>
    <property type="evidence" value="ECO:0007669"/>
    <property type="project" value="InterPro"/>
</dbReference>
<evidence type="ECO:0000256" key="1">
    <source>
        <dbReference type="ARBA" id="ARBA00004141"/>
    </source>
</evidence>
<feature type="transmembrane region" description="Helical" evidence="7">
    <location>
        <begin position="162"/>
        <end position="184"/>
    </location>
</feature>
<keyword evidence="10" id="KW-1185">Reference proteome</keyword>
<keyword evidence="2" id="KW-0813">Transport</keyword>
<dbReference type="PANTHER" id="PTHR43791">
    <property type="entry name" value="PERMEASE-RELATED"/>
    <property type="match status" value="1"/>
</dbReference>